<evidence type="ECO:0000259" key="2">
    <source>
        <dbReference type="PROSITE" id="PS51781"/>
    </source>
</evidence>
<reference evidence="3 4" key="1">
    <citation type="submission" date="2017-11" db="EMBL/GenBank/DDBJ databases">
        <title>Evolution of Phototrophy in the Chloroflexi Phylum Driven by Horizontal Gene Transfer.</title>
        <authorList>
            <person name="Ward L.M."/>
            <person name="Hemp J."/>
            <person name="Shih P.M."/>
            <person name="Mcglynn S.E."/>
            <person name="Fischer W."/>
        </authorList>
    </citation>
    <scope>NUCLEOTIDE SEQUENCE [LARGE SCALE GENOMIC DNA]</scope>
    <source>
        <strain evidence="3">CP2_2F</strain>
    </source>
</reference>
<dbReference type="Proteomes" id="UP000228921">
    <property type="component" value="Unassembled WGS sequence"/>
</dbReference>
<dbReference type="EMBL" id="PGTK01000006">
    <property type="protein sequence ID" value="PJF30782.1"/>
    <property type="molecule type" value="Genomic_DNA"/>
</dbReference>
<sequence>MFLNRPIRIGLGLIAALALSACGLNAQTFPTQIVAVPTVPTNTLAPLLTMTPRFTATPIPTSTLIPTNTLPPTETPFIPTETATPTPTPTVLVRGAVNNRNASVRLRAGPGTEYDTLRTVPSGASLFVIGISSDLLWYNVVLEDGTEGWILGELVTVPERTAVPVFATAELTARAAMPRAAIDLPTLAPTIPARAPTFTDILAYCDLPAFRAEANKTFRPNQNLSIYWTWYARTVEQIQDHLDAATYEVQLERREGDAWQVVRKLEDYNNYRTALTRAPNGRPEVRWFVPIGTLETGEYRVNYRLTWSRRIEDGDSSFGPGGAEEINTGTCVFRVR</sequence>
<dbReference type="InterPro" id="IPR003646">
    <property type="entry name" value="SH3-like_bac-type"/>
</dbReference>
<evidence type="ECO:0000313" key="3">
    <source>
        <dbReference type="EMBL" id="PJF30782.1"/>
    </source>
</evidence>
<evidence type="ECO:0000313" key="4">
    <source>
        <dbReference type="Proteomes" id="UP000228921"/>
    </source>
</evidence>
<accession>A0A2M8NZR4</accession>
<dbReference type="Gene3D" id="2.30.30.40">
    <property type="entry name" value="SH3 Domains"/>
    <property type="match status" value="1"/>
</dbReference>
<proteinExistence type="predicted"/>
<organism evidence="3 4">
    <name type="scientific">Candidatus Thermofonsia Clade 1 bacterium</name>
    <dbReference type="NCBI Taxonomy" id="2364210"/>
    <lineage>
        <taxon>Bacteria</taxon>
        <taxon>Bacillati</taxon>
        <taxon>Chloroflexota</taxon>
        <taxon>Candidatus Thermofontia</taxon>
        <taxon>Candidatus Thermofonsia Clade 1</taxon>
    </lineage>
</organism>
<gene>
    <name evidence="3" type="ORF">CUN51_06255</name>
</gene>
<dbReference type="PROSITE" id="PS51257">
    <property type="entry name" value="PROKAR_LIPOPROTEIN"/>
    <property type="match status" value="1"/>
</dbReference>
<evidence type="ECO:0000256" key="1">
    <source>
        <dbReference type="SAM" id="SignalP"/>
    </source>
</evidence>
<dbReference type="PROSITE" id="PS51781">
    <property type="entry name" value="SH3B"/>
    <property type="match status" value="1"/>
</dbReference>
<feature type="chain" id="PRO_5014779786" description="SH3b domain-containing protein" evidence="1">
    <location>
        <begin position="27"/>
        <end position="336"/>
    </location>
</feature>
<protein>
    <recommendedName>
        <fullName evidence="2">SH3b domain-containing protein</fullName>
    </recommendedName>
</protein>
<dbReference type="AlphaFoldDB" id="A0A2M8NZR4"/>
<dbReference type="Pfam" id="PF08239">
    <property type="entry name" value="SH3_3"/>
    <property type="match status" value="1"/>
</dbReference>
<feature type="domain" description="SH3b" evidence="2">
    <location>
        <begin position="88"/>
        <end position="159"/>
    </location>
</feature>
<name>A0A2M8NZR4_9CHLR</name>
<dbReference type="SMART" id="SM00287">
    <property type="entry name" value="SH3b"/>
    <property type="match status" value="1"/>
</dbReference>
<comment type="caution">
    <text evidence="3">The sequence shown here is derived from an EMBL/GenBank/DDBJ whole genome shotgun (WGS) entry which is preliminary data.</text>
</comment>
<feature type="signal peptide" evidence="1">
    <location>
        <begin position="1"/>
        <end position="26"/>
    </location>
</feature>
<keyword evidence="1" id="KW-0732">Signal</keyword>